<evidence type="ECO:0000313" key="3">
    <source>
        <dbReference type="EMBL" id="KAJ7963827.1"/>
    </source>
</evidence>
<feature type="coiled-coil region" evidence="1">
    <location>
        <begin position="238"/>
        <end position="312"/>
    </location>
</feature>
<dbReference type="InterPro" id="IPR043424">
    <property type="entry name" value="BLT-like"/>
</dbReference>
<evidence type="ECO:0000256" key="2">
    <source>
        <dbReference type="SAM" id="MobiDB-lite"/>
    </source>
</evidence>
<dbReference type="PANTHER" id="PTHR31071">
    <property type="entry name" value="GB|AAF24581.1"/>
    <property type="match status" value="1"/>
</dbReference>
<accession>A0AAD7LTI8</accession>
<feature type="coiled-coil region" evidence="1">
    <location>
        <begin position="348"/>
        <end position="382"/>
    </location>
</feature>
<feature type="compositionally biased region" description="Basic residues" evidence="2">
    <location>
        <begin position="35"/>
        <end position="61"/>
    </location>
</feature>
<organism evidence="3 4">
    <name type="scientific">Quillaja saponaria</name>
    <name type="common">Soap bark tree</name>
    <dbReference type="NCBI Taxonomy" id="32244"/>
    <lineage>
        <taxon>Eukaryota</taxon>
        <taxon>Viridiplantae</taxon>
        <taxon>Streptophyta</taxon>
        <taxon>Embryophyta</taxon>
        <taxon>Tracheophyta</taxon>
        <taxon>Spermatophyta</taxon>
        <taxon>Magnoliopsida</taxon>
        <taxon>eudicotyledons</taxon>
        <taxon>Gunneridae</taxon>
        <taxon>Pentapetalae</taxon>
        <taxon>rosids</taxon>
        <taxon>fabids</taxon>
        <taxon>Fabales</taxon>
        <taxon>Quillajaceae</taxon>
        <taxon>Quillaja</taxon>
    </lineage>
</organism>
<keyword evidence="1" id="KW-0175">Coiled coil</keyword>
<dbReference type="KEGG" id="qsa:O6P43_013726"/>
<name>A0AAD7LTI8_QUISA</name>
<protein>
    <submittedName>
        <fullName evidence="3">Actin cytoskeleton-regulatory complex pan-like protein</fullName>
    </submittedName>
</protein>
<gene>
    <name evidence="3" type="ORF">O6P43_013726</name>
</gene>
<evidence type="ECO:0000313" key="4">
    <source>
        <dbReference type="Proteomes" id="UP001163823"/>
    </source>
</evidence>
<keyword evidence="4" id="KW-1185">Reference proteome</keyword>
<proteinExistence type="predicted"/>
<sequence>MKIPGNTQHPTTFPGNISLKIVDPLPDSDLQVRKNSQKHARQKPRTPVSRLKKNRASVGRRSRPETPLLKWKIHERERNDDPLEEDARSVPECGKRSGRKGKMRREETVSVRKLAAGIWRMQLPEVDIAGEERRGLQRSENQLELQHGIGHGGILPFLCHRYGKGYGSDPKDLPQSPTVSRAKNGLFCKLDPSFQYPNTAMEGKTKWDPVCPISSDETQQIRGHMKLPDQQISAVSVVSALEAELDQARARIQELETERRSSKKKIEHFLRKVSEERASWRSREHEKIRVYIDDIKAELSRERKNRQRIEIVNSRLVNELADAKVSAKHYMQDYEKERKGRELIEEVCDELAKEIGEDKAEAEALKRESMRLREEVEDERKMLQMAEVWREERVQMKLVDAKVALEEKYSQMIKLVADLESFLKSRNTISDVKDMKEAELLRQASASLNIQDIKGFSYEPPQSR</sequence>
<comment type="caution">
    <text evidence="3">The sequence shown here is derived from an EMBL/GenBank/DDBJ whole genome shotgun (WGS) entry which is preliminary data.</text>
</comment>
<dbReference type="Proteomes" id="UP001163823">
    <property type="component" value="Chromosome 6"/>
</dbReference>
<reference evidence="3" key="1">
    <citation type="journal article" date="2023" name="Science">
        <title>Elucidation of the pathway for biosynthesis of saponin adjuvants from the soapbark tree.</title>
        <authorList>
            <person name="Reed J."/>
            <person name="Orme A."/>
            <person name="El-Demerdash A."/>
            <person name="Owen C."/>
            <person name="Martin L.B.B."/>
            <person name="Misra R.C."/>
            <person name="Kikuchi S."/>
            <person name="Rejzek M."/>
            <person name="Martin A.C."/>
            <person name="Harkess A."/>
            <person name="Leebens-Mack J."/>
            <person name="Louveau T."/>
            <person name="Stephenson M.J."/>
            <person name="Osbourn A."/>
        </authorList>
    </citation>
    <scope>NUCLEOTIDE SEQUENCE</scope>
    <source>
        <strain evidence="3">S10</strain>
    </source>
</reference>
<feature type="compositionally biased region" description="Basic and acidic residues" evidence="2">
    <location>
        <begin position="72"/>
        <end position="95"/>
    </location>
</feature>
<dbReference type="AlphaFoldDB" id="A0AAD7LTI8"/>
<evidence type="ECO:0000256" key="1">
    <source>
        <dbReference type="SAM" id="Coils"/>
    </source>
</evidence>
<dbReference type="PANTHER" id="PTHR31071:SF2">
    <property type="entry name" value="ACTIN CYTOSKELETON-REGULATORY COMPLEX PAN-LIKE PROTEIN"/>
    <property type="match status" value="1"/>
</dbReference>
<feature type="region of interest" description="Disordered" evidence="2">
    <location>
        <begin position="1"/>
        <end position="108"/>
    </location>
</feature>
<feature type="compositionally biased region" description="Polar residues" evidence="2">
    <location>
        <begin position="1"/>
        <end position="15"/>
    </location>
</feature>
<dbReference type="EMBL" id="JARAOO010000006">
    <property type="protein sequence ID" value="KAJ7963827.1"/>
    <property type="molecule type" value="Genomic_DNA"/>
</dbReference>